<dbReference type="InterPro" id="IPR027417">
    <property type="entry name" value="P-loop_NTPase"/>
</dbReference>
<gene>
    <name evidence="3" type="ORF">LCGC14_2374850</name>
</gene>
<dbReference type="GO" id="GO:0016787">
    <property type="term" value="F:hydrolase activity"/>
    <property type="evidence" value="ECO:0007669"/>
    <property type="project" value="UniProtKB-KW"/>
</dbReference>
<comment type="caution">
    <text evidence="3">The sequence shown here is derived from an EMBL/GenBank/DDBJ whole genome shotgun (WGS) entry which is preliminary data.</text>
</comment>
<reference evidence="3" key="1">
    <citation type="journal article" date="2015" name="Nature">
        <title>Complex archaea that bridge the gap between prokaryotes and eukaryotes.</title>
        <authorList>
            <person name="Spang A."/>
            <person name="Saw J.H."/>
            <person name="Jorgensen S.L."/>
            <person name="Zaremba-Niedzwiedzka K."/>
            <person name="Martijn J."/>
            <person name="Lind A.E."/>
            <person name="van Eijk R."/>
            <person name="Schleper C."/>
            <person name="Guy L."/>
            <person name="Ettema T.J."/>
        </authorList>
    </citation>
    <scope>NUCLEOTIDE SEQUENCE</scope>
</reference>
<dbReference type="InterPro" id="IPR038718">
    <property type="entry name" value="SNF2-like_sf"/>
</dbReference>
<keyword evidence="1" id="KW-0378">Hydrolase</keyword>
<organism evidence="3">
    <name type="scientific">marine sediment metagenome</name>
    <dbReference type="NCBI Taxonomy" id="412755"/>
    <lineage>
        <taxon>unclassified sequences</taxon>
        <taxon>metagenomes</taxon>
        <taxon>ecological metagenomes</taxon>
    </lineage>
</organism>
<dbReference type="Gene3D" id="3.40.50.10810">
    <property type="entry name" value="Tandem AAA-ATPase domain"/>
    <property type="match status" value="1"/>
</dbReference>
<dbReference type="SMART" id="SM00490">
    <property type="entry name" value="HELICc"/>
    <property type="match status" value="1"/>
</dbReference>
<sequence length="335" mass="38610">DMIILDEPHTWLRNRKTVSFKFMRTFRSKYLIIMTGTPASKGAQDLWPMLHLLNRKVFSSYWRFVNTFCYVDDTQWGKDVYGTRNKEALKDLLARYMIRRLKAEVFPEMPPKLVDTIPITMSTTQHLFHDQLRDDLLGMLGDHLVMTPNTLTCVLRLRQVLVCPKLLNPEMDYGAGIEYLQQVTSEMDPDDRHFVVFTPFKAALTFIGEALNDVGGKVGYLYGGMSTGDLDRSIRTFEEERGIMLCVIKYAESFSLASCSLAYFLGAEWDYTEDEQAEDRTHRAETKETVNIHYLQYRNSAEERVMEVLATGHGNVSQFLSSPRDLQKLLLGDKP</sequence>
<feature type="non-terminal residue" evidence="3">
    <location>
        <position position="1"/>
    </location>
</feature>
<dbReference type="PANTHER" id="PTHR45766">
    <property type="entry name" value="DNA ANNEALING HELICASE AND ENDONUCLEASE ZRANB3 FAMILY MEMBER"/>
    <property type="match status" value="1"/>
</dbReference>
<dbReference type="EMBL" id="LAZR01035087">
    <property type="protein sequence ID" value="KKL28469.1"/>
    <property type="molecule type" value="Genomic_DNA"/>
</dbReference>
<protein>
    <recommendedName>
        <fullName evidence="2">Helicase C-terminal domain-containing protein</fullName>
    </recommendedName>
</protein>
<feature type="domain" description="Helicase C-terminal" evidence="2">
    <location>
        <begin position="179"/>
        <end position="327"/>
    </location>
</feature>
<dbReference type="AlphaFoldDB" id="A0A0F9C2R5"/>
<dbReference type="GO" id="GO:0005524">
    <property type="term" value="F:ATP binding"/>
    <property type="evidence" value="ECO:0007669"/>
    <property type="project" value="InterPro"/>
</dbReference>
<dbReference type="InterPro" id="IPR001650">
    <property type="entry name" value="Helicase_C-like"/>
</dbReference>
<dbReference type="PROSITE" id="PS51194">
    <property type="entry name" value="HELICASE_CTER"/>
    <property type="match status" value="1"/>
</dbReference>
<proteinExistence type="predicted"/>
<evidence type="ECO:0000259" key="2">
    <source>
        <dbReference type="PROSITE" id="PS51194"/>
    </source>
</evidence>
<dbReference type="Pfam" id="PF00271">
    <property type="entry name" value="Helicase_C"/>
    <property type="match status" value="1"/>
</dbReference>
<dbReference type="GO" id="GO:0031297">
    <property type="term" value="P:replication fork processing"/>
    <property type="evidence" value="ECO:0007669"/>
    <property type="project" value="TreeGrafter"/>
</dbReference>
<dbReference type="SUPFAM" id="SSF52540">
    <property type="entry name" value="P-loop containing nucleoside triphosphate hydrolases"/>
    <property type="match status" value="2"/>
</dbReference>
<dbReference type="GO" id="GO:0006281">
    <property type="term" value="P:DNA repair"/>
    <property type="evidence" value="ECO:0007669"/>
    <property type="project" value="TreeGrafter"/>
</dbReference>
<evidence type="ECO:0000313" key="3">
    <source>
        <dbReference type="EMBL" id="KKL28469.1"/>
    </source>
</evidence>
<evidence type="ECO:0000256" key="1">
    <source>
        <dbReference type="ARBA" id="ARBA00022801"/>
    </source>
</evidence>
<name>A0A0F9C2R5_9ZZZZ</name>
<dbReference type="Gene3D" id="3.40.50.300">
    <property type="entry name" value="P-loop containing nucleotide triphosphate hydrolases"/>
    <property type="match status" value="1"/>
</dbReference>
<dbReference type="PANTHER" id="PTHR45766:SF6">
    <property type="entry name" value="SWI_SNF-RELATED MATRIX-ASSOCIATED ACTIN-DEPENDENT REGULATOR OF CHROMATIN SUBFAMILY A-LIKE PROTEIN 1"/>
    <property type="match status" value="1"/>
</dbReference>
<dbReference type="InterPro" id="IPR000330">
    <property type="entry name" value="SNF2_N"/>
</dbReference>
<accession>A0A0F9C2R5</accession>
<dbReference type="Pfam" id="PF00176">
    <property type="entry name" value="SNF2-rel_dom"/>
    <property type="match status" value="1"/>
</dbReference>